<feature type="transmembrane region" description="Helical" evidence="6">
    <location>
        <begin position="102"/>
        <end position="122"/>
    </location>
</feature>
<feature type="transmembrane region" description="Helical" evidence="6">
    <location>
        <begin position="253"/>
        <end position="276"/>
    </location>
</feature>
<dbReference type="KEGG" id="cgt:cgR_1269"/>
<dbReference type="CDD" id="cd17341">
    <property type="entry name" value="MFS_NRT2_like"/>
    <property type="match status" value="1"/>
</dbReference>
<keyword evidence="4 6" id="KW-1133">Transmembrane helix</keyword>
<comment type="subcellular location">
    <subcellularLocation>
        <location evidence="1">Membrane</location>
        <topology evidence="1">Multi-pass membrane protein</topology>
    </subcellularLocation>
</comment>
<feature type="transmembrane region" description="Helical" evidence="6">
    <location>
        <begin position="361"/>
        <end position="380"/>
    </location>
</feature>
<evidence type="ECO:0000256" key="5">
    <source>
        <dbReference type="ARBA" id="ARBA00023136"/>
    </source>
</evidence>
<feature type="transmembrane region" description="Helical" evidence="6">
    <location>
        <begin position="209"/>
        <end position="232"/>
    </location>
</feature>
<feature type="transmembrane region" description="Helical" evidence="6">
    <location>
        <begin position="170"/>
        <end position="197"/>
    </location>
</feature>
<feature type="transmembrane region" description="Helical" evidence="6">
    <location>
        <begin position="325"/>
        <end position="349"/>
    </location>
</feature>
<feature type="transmembrane region" description="Helical" evidence="6">
    <location>
        <begin position="36"/>
        <end position="60"/>
    </location>
</feature>
<keyword evidence="3 6" id="KW-0812">Transmembrane</keyword>
<feature type="transmembrane region" description="Helical" evidence="6">
    <location>
        <begin position="422"/>
        <end position="441"/>
    </location>
</feature>
<dbReference type="Gene3D" id="1.20.1250.20">
    <property type="entry name" value="MFS general substrate transporter like domains"/>
    <property type="match status" value="1"/>
</dbReference>
<gene>
    <name evidence="7" type="ordered locus">cgR_1269</name>
</gene>
<protein>
    <recommendedName>
        <fullName evidence="8">MFS transporter</fullName>
    </recommendedName>
</protein>
<feature type="transmembrane region" description="Helical" evidence="6">
    <location>
        <begin position="296"/>
        <end position="318"/>
    </location>
</feature>
<dbReference type="InterPro" id="IPR036259">
    <property type="entry name" value="MFS_trans_sf"/>
</dbReference>
<accession>A0AB72VAH5</accession>
<dbReference type="GO" id="GO:0015112">
    <property type="term" value="F:nitrate transmembrane transporter activity"/>
    <property type="evidence" value="ECO:0007669"/>
    <property type="project" value="InterPro"/>
</dbReference>
<evidence type="ECO:0000256" key="6">
    <source>
        <dbReference type="SAM" id="Phobius"/>
    </source>
</evidence>
<sequence length="450" mass="48885">MKRHHVTQLNTKGVVLQGWDPEDPEHWDSKIAWRTLWITTFSMIIGFCVWYLVSAIAPLLNRIGFDLSASQLYWLASIPGLAGGLIRLIYMFLPPILGTRKLVGISSALFLIPMFGWFLAVQDSSTPYWWLLILAALTGIGGGVFSGYMPSTGYFFPKAKSGTALGIQAGIGNLGVSIIQFMGPWVMGFGLLGIGFLTPQRTIEGSTVFVHNAAIVLVPWTILAAVLSFLFLKDVPVTANFRQQIDIFGNKNTWILSIIYLMTFGAFAGFAAQFGLIINNNFGIASPMAETYPAEMLHAGATFAFLGPLIGALVRAAWGPLCDRFGGAIWTFVGGIGMTIATAAAAIFLSRAETPDDFWPFLWSMLALFFFTGLGNAGTFKQMPMILPKRQAGGVIGWTGAIGAFGPFIVGVLLSFTPTVAFFWGCVVFFIIATALTWIYYARPNAPFPG</sequence>
<dbReference type="AlphaFoldDB" id="A0AB72VAH5"/>
<dbReference type="EMBL" id="AP009044">
    <property type="protein sequence ID" value="BAF54248.1"/>
    <property type="molecule type" value="Genomic_DNA"/>
</dbReference>
<proteinExistence type="inferred from homology"/>
<dbReference type="Proteomes" id="UP000006698">
    <property type="component" value="Chromosome"/>
</dbReference>
<keyword evidence="5 6" id="KW-0472">Membrane</keyword>
<evidence type="ECO:0000256" key="1">
    <source>
        <dbReference type="ARBA" id="ARBA00004141"/>
    </source>
</evidence>
<evidence type="ECO:0000256" key="4">
    <source>
        <dbReference type="ARBA" id="ARBA00022989"/>
    </source>
</evidence>
<dbReference type="PANTHER" id="PTHR23515">
    <property type="entry name" value="HIGH-AFFINITY NITRATE TRANSPORTER 2.3"/>
    <property type="match status" value="1"/>
</dbReference>
<dbReference type="SUPFAM" id="SSF103473">
    <property type="entry name" value="MFS general substrate transporter"/>
    <property type="match status" value="1"/>
</dbReference>
<evidence type="ECO:0008006" key="8">
    <source>
        <dbReference type="Google" id="ProtNLM"/>
    </source>
</evidence>
<name>A0AB72VAH5_CORGB</name>
<comment type="similarity">
    <text evidence="2">Belongs to the major facilitator superfamily. Nitrate/nitrite porter (TC 2.A.1.8) family.</text>
</comment>
<dbReference type="Pfam" id="PF07690">
    <property type="entry name" value="MFS_1"/>
    <property type="match status" value="1"/>
</dbReference>
<dbReference type="InterPro" id="IPR011701">
    <property type="entry name" value="MFS"/>
</dbReference>
<evidence type="ECO:0000313" key="7">
    <source>
        <dbReference type="EMBL" id="BAF54248.1"/>
    </source>
</evidence>
<dbReference type="InterPro" id="IPR044772">
    <property type="entry name" value="NO3_transporter"/>
</dbReference>
<feature type="transmembrane region" description="Helical" evidence="6">
    <location>
        <begin position="128"/>
        <end position="149"/>
    </location>
</feature>
<dbReference type="GO" id="GO:0016020">
    <property type="term" value="C:membrane"/>
    <property type="evidence" value="ECO:0007669"/>
    <property type="project" value="UniProtKB-SubCell"/>
</dbReference>
<feature type="transmembrane region" description="Helical" evidence="6">
    <location>
        <begin position="392"/>
        <end position="416"/>
    </location>
</feature>
<evidence type="ECO:0000256" key="2">
    <source>
        <dbReference type="ARBA" id="ARBA00008432"/>
    </source>
</evidence>
<organism evidence="7">
    <name type="scientific">Corynebacterium glutamicum (strain R)</name>
    <dbReference type="NCBI Taxonomy" id="340322"/>
    <lineage>
        <taxon>Bacteria</taxon>
        <taxon>Bacillati</taxon>
        <taxon>Actinomycetota</taxon>
        <taxon>Actinomycetes</taxon>
        <taxon>Mycobacteriales</taxon>
        <taxon>Corynebacteriaceae</taxon>
        <taxon>Corynebacterium</taxon>
    </lineage>
</organism>
<feature type="transmembrane region" description="Helical" evidence="6">
    <location>
        <begin position="72"/>
        <end position="90"/>
    </location>
</feature>
<reference evidence="7" key="1">
    <citation type="journal article" date="2007" name="Microbiology">
        <title>Comparative analysis of the Corynebacterium glutamicum group and complete genome sequence of strain R.</title>
        <authorList>
            <person name="Yukawa H."/>
            <person name="Omumasaba C.A."/>
            <person name="Nonaka H."/>
            <person name="Kos P."/>
            <person name="Okai N."/>
            <person name="Suzuki N."/>
            <person name="Suda M."/>
            <person name="Tsuge Y."/>
            <person name="Watanabe J."/>
            <person name="Ikeda Y."/>
            <person name="Vertes A.A."/>
            <person name="Inui M."/>
        </authorList>
    </citation>
    <scope>NUCLEOTIDE SEQUENCE</scope>
    <source>
        <strain evidence="7">R</strain>
    </source>
</reference>
<evidence type="ECO:0000256" key="3">
    <source>
        <dbReference type="ARBA" id="ARBA00022692"/>
    </source>
</evidence>